<feature type="non-terminal residue" evidence="1">
    <location>
        <position position="1"/>
    </location>
</feature>
<evidence type="ECO:0000313" key="2">
    <source>
        <dbReference type="Proteomes" id="UP000685013"/>
    </source>
</evidence>
<organism evidence="1 2">
    <name type="scientific">Cucurbita argyrosperma subsp. sororia</name>
    <dbReference type="NCBI Taxonomy" id="37648"/>
    <lineage>
        <taxon>Eukaryota</taxon>
        <taxon>Viridiplantae</taxon>
        <taxon>Streptophyta</taxon>
        <taxon>Embryophyta</taxon>
        <taxon>Tracheophyta</taxon>
        <taxon>Spermatophyta</taxon>
        <taxon>Magnoliopsida</taxon>
        <taxon>eudicotyledons</taxon>
        <taxon>Gunneridae</taxon>
        <taxon>Pentapetalae</taxon>
        <taxon>rosids</taxon>
        <taxon>fabids</taxon>
        <taxon>Cucurbitales</taxon>
        <taxon>Cucurbitaceae</taxon>
        <taxon>Cucurbiteae</taxon>
        <taxon>Cucurbita</taxon>
    </lineage>
</organism>
<dbReference type="Proteomes" id="UP000685013">
    <property type="component" value="Chromosome 12"/>
</dbReference>
<accession>A0AAV6MRV5</accession>
<reference evidence="1 2" key="1">
    <citation type="journal article" date="2021" name="Hortic Res">
        <title>The domestication of Cucurbita argyrosperma as revealed by the genome of its wild relative.</title>
        <authorList>
            <person name="Barrera-Redondo J."/>
            <person name="Sanchez-de la Vega G."/>
            <person name="Aguirre-Liguori J.A."/>
            <person name="Castellanos-Morales G."/>
            <person name="Gutierrez-Guerrero Y.T."/>
            <person name="Aguirre-Dugua X."/>
            <person name="Aguirre-Planter E."/>
            <person name="Tenaillon M.I."/>
            <person name="Lira-Saade R."/>
            <person name="Eguiarte L.E."/>
        </authorList>
    </citation>
    <scope>NUCLEOTIDE SEQUENCE [LARGE SCALE GENOMIC DNA]</scope>
    <source>
        <strain evidence="1">JBR-2021</strain>
    </source>
</reference>
<proteinExistence type="predicted"/>
<protein>
    <submittedName>
        <fullName evidence="1">Uncharacterized protein</fullName>
    </submittedName>
</protein>
<evidence type="ECO:0000313" key="1">
    <source>
        <dbReference type="EMBL" id="KAG6585831.1"/>
    </source>
</evidence>
<gene>
    <name evidence="1" type="ORF">SDJN03_18564</name>
</gene>
<sequence>MGTAAIGSADEEVGTIARRRFNWEKLSQCVKLARQERRIAEGAIEEGLHVPLDANGCSRDSLAPFYTFGSNAFDYSNKGYGECSKNRSCLFQAFNYSNKDMEKFEEAHGVCCKALRFEGQNSLFNFKLVAANAFDYSNKDIENVRRCSCLLQGVAF</sequence>
<keyword evidence="2" id="KW-1185">Reference proteome</keyword>
<dbReference type="AlphaFoldDB" id="A0AAV6MRV5"/>
<dbReference type="EMBL" id="JAGKQH010000012">
    <property type="protein sequence ID" value="KAG6585831.1"/>
    <property type="molecule type" value="Genomic_DNA"/>
</dbReference>
<name>A0AAV6MRV5_9ROSI</name>
<comment type="caution">
    <text evidence="1">The sequence shown here is derived from an EMBL/GenBank/DDBJ whole genome shotgun (WGS) entry which is preliminary data.</text>
</comment>